<dbReference type="PANTHER" id="PTHR13363">
    <property type="entry name" value="RING FINGER AND SRY DOMAIN-CONTAINING"/>
    <property type="match status" value="1"/>
</dbReference>
<dbReference type="SUPFAM" id="SSF49899">
    <property type="entry name" value="Concanavalin A-like lectins/glucanases"/>
    <property type="match status" value="1"/>
</dbReference>
<keyword evidence="2 4" id="KW-0863">Zinc-finger</keyword>
<evidence type="ECO:0000256" key="3">
    <source>
        <dbReference type="ARBA" id="ARBA00022833"/>
    </source>
</evidence>
<accession>A0A8S2P2D2</accession>
<dbReference type="Gene3D" id="2.60.120.920">
    <property type="match status" value="1"/>
</dbReference>
<dbReference type="InterPro" id="IPR003877">
    <property type="entry name" value="SPRY_dom"/>
</dbReference>
<dbReference type="InterPro" id="IPR045129">
    <property type="entry name" value="RNF123/RKP/RSPRY1"/>
</dbReference>
<dbReference type="PROSITE" id="PS50089">
    <property type="entry name" value="ZF_RING_2"/>
    <property type="match status" value="1"/>
</dbReference>
<sequence>MGNCTNCVQQQQSPQTTNLTSTSSLDNSSRSLRRNLLSNHFRTTRTFQPYTLNALIDETLSVIRTVVDTDQEAPRAMVAVSRIANREDQWLDVMIALIERIPIHDPLGATVIALLLDECSLPSKELLQQLIKRVCSDNRSRMALLESIIDDYIKDNNQQLHKSTVNSTSETYVNRDEKNHVNETTPIVNEQELEKSVISGGPGFYAQWLLDNVFILDYRRPSYEVIDHRYINVMLNDKDVSEYLKIGPDGLEARSDTVSFESVRCTFHVNTGVWYYEVLIVTDGVMQIGWATKQSKFMNHEGYGIGDDQYSIAYDGCRNLIWFGAKSIPHSNPAWKPGDIVGCLIDFNQREVIFSLNGYSLDPSRKLFASLSNPIVDGYFAAASFMSYQHCRFNFGSMPFRYPPTNVSSYKTFNEYGQLSEDEKLILPKYKKLELLRSIKISEQDCILCVDDLANVMLKPCRHTGFCGQCALKLDLCPICRSEIQERFIITE</sequence>
<dbReference type="InterPro" id="IPR013083">
    <property type="entry name" value="Znf_RING/FYVE/PHD"/>
</dbReference>
<dbReference type="Gene3D" id="3.30.40.10">
    <property type="entry name" value="Zinc/RING finger domain, C3HC4 (zinc finger)"/>
    <property type="match status" value="1"/>
</dbReference>
<dbReference type="Pfam" id="PF13920">
    <property type="entry name" value="zf-C3HC4_3"/>
    <property type="match status" value="1"/>
</dbReference>
<dbReference type="GO" id="GO:0051603">
    <property type="term" value="P:proteolysis involved in protein catabolic process"/>
    <property type="evidence" value="ECO:0007669"/>
    <property type="project" value="TreeGrafter"/>
</dbReference>
<dbReference type="GO" id="GO:0008270">
    <property type="term" value="F:zinc ion binding"/>
    <property type="evidence" value="ECO:0007669"/>
    <property type="project" value="UniProtKB-KW"/>
</dbReference>
<dbReference type="Pfam" id="PF00622">
    <property type="entry name" value="SPRY"/>
    <property type="match status" value="1"/>
</dbReference>
<dbReference type="SUPFAM" id="SSF57850">
    <property type="entry name" value="RING/U-box"/>
    <property type="match status" value="1"/>
</dbReference>
<dbReference type="GO" id="GO:0005737">
    <property type="term" value="C:cytoplasm"/>
    <property type="evidence" value="ECO:0007669"/>
    <property type="project" value="TreeGrafter"/>
</dbReference>
<proteinExistence type="predicted"/>
<evidence type="ECO:0000313" key="9">
    <source>
        <dbReference type="Proteomes" id="UP000676336"/>
    </source>
</evidence>
<dbReference type="SMART" id="SM00184">
    <property type="entry name" value="RING"/>
    <property type="match status" value="1"/>
</dbReference>
<gene>
    <name evidence="8" type="ORF">SMN809_LOCUS13649</name>
</gene>
<feature type="domain" description="B30.2/SPRY" evidence="7">
    <location>
        <begin position="213"/>
        <end position="400"/>
    </location>
</feature>
<organism evidence="8 9">
    <name type="scientific">Rotaria magnacalcarata</name>
    <dbReference type="NCBI Taxonomy" id="392030"/>
    <lineage>
        <taxon>Eukaryota</taxon>
        <taxon>Metazoa</taxon>
        <taxon>Spiralia</taxon>
        <taxon>Gnathifera</taxon>
        <taxon>Rotifera</taxon>
        <taxon>Eurotatoria</taxon>
        <taxon>Bdelloidea</taxon>
        <taxon>Philodinida</taxon>
        <taxon>Philodinidae</taxon>
        <taxon>Rotaria</taxon>
    </lineage>
</organism>
<reference evidence="8" key="1">
    <citation type="submission" date="2021-02" db="EMBL/GenBank/DDBJ databases">
        <authorList>
            <person name="Nowell W R."/>
        </authorList>
    </citation>
    <scope>NUCLEOTIDE SEQUENCE</scope>
</reference>
<evidence type="ECO:0000256" key="2">
    <source>
        <dbReference type="ARBA" id="ARBA00022771"/>
    </source>
</evidence>
<dbReference type="InterPro" id="IPR001841">
    <property type="entry name" value="Znf_RING"/>
</dbReference>
<evidence type="ECO:0000259" key="7">
    <source>
        <dbReference type="PROSITE" id="PS50188"/>
    </source>
</evidence>
<keyword evidence="1" id="KW-0479">Metal-binding</keyword>
<feature type="region of interest" description="Disordered" evidence="5">
    <location>
        <begin position="1"/>
        <end position="27"/>
    </location>
</feature>
<keyword evidence="3" id="KW-0862">Zinc</keyword>
<evidence type="ECO:0000313" key="8">
    <source>
        <dbReference type="EMBL" id="CAF4032394.1"/>
    </source>
</evidence>
<dbReference type="AlphaFoldDB" id="A0A8S2P2D2"/>
<dbReference type="InterPro" id="IPR013320">
    <property type="entry name" value="ConA-like_dom_sf"/>
</dbReference>
<dbReference type="PANTHER" id="PTHR13363:SF6">
    <property type="entry name" value="RING FINGER AND SPRY DOMAIN-CONTAINING PROTEIN 1"/>
    <property type="match status" value="1"/>
</dbReference>
<dbReference type="EMBL" id="CAJOBI010005448">
    <property type="protein sequence ID" value="CAF4032394.1"/>
    <property type="molecule type" value="Genomic_DNA"/>
</dbReference>
<evidence type="ECO:0000259" key="6">
    <source>
        <dbReference type="PROSITE" id="PS50089"/>
    </source>
</evidence>
<comment type="caution">
    <text evidence="8">The sequence shown here is derived from an EMBL/GenBank/DDBJ whole genome shotgun (WGS) entry which is preliminary data.</text>
</comment>
<evidence type="ECO:0000256" key="1">
    <source>
        <dbReference type="ARBA" id="ARBA00022723"/>
    </source>
</evidence>
<dbReference type="Proteomes" id="UP000676336">
    <property type="component" value="Unassembled WGS sequence"/>
</dbReference>
<evidence type="ECO:0000256" key="4">
    <source>
        <dbReference type="PROSITE-ProRule" id="PRU00175"/>
    </source>
</evidence>
<dbReference type="GO" id="GO:0004842">
    <property type="term" value="F:ubiquitin-protein transferase activity"/>
    <property type="evidence" value="ECO:0007669"/>
    <property type="project" value="InterPro"/>
</dbReference>
<dbReference type="InterPro" id="IPR001870">
    <property type="entry name" value="B30.2/SPRY"/>
</dbReference>
<dbReference type="PROSITE" id="PS50188">
    <property type="entry name" value="B302_SPRY"/>
    <property type="match status" value="1"/>
</dbReference>
<dbReference type="CDD" id="cd12883">
    <property type="entry name" value="SPRY_RING"/>
    <property type="match status" value="1"/>
</dbReference>
<dbReference type="InterPro" id="IPR035774">
    <property type="entry name" value="SPRY_RSPRY1"/>
</dbReference>
<dbReference type="InterPro" id="IPR043136">
    <property type="entry name" value="B30.2/SPRY_sf"/>
</dbReference>
<name>A0A8S2P2D2_9BILA</name>
<feature type="domain" description="RING-type" evidence="6">
    <location>
        <begin position="446"/>
        <end position="481"/>
    </location>
</feature>
<dbReference type="SMART" id="SM00449">
    <property type="entry name" value="SPRY"/>
    <property type="match status" value="1"/>
</dbReference>
<protein>
    <submittedName>
        <fullName evidence="8">Uncharacterized protein</fullName>
    </submittedName>
</protein>
<evidence type="ECO:0000256" key="5">
    <source>
        <dbReference type="SAM" id="MobiDB-lite"/>
    </source>
</evidence>